<evidence type="ECO:0000256" key="5">
    <source>
        <dbReference type="RuleBase" id="RU362066"/>
    </source>
</evidence>
<dbReference type="InterPro" id="IPR040026">
    <property type="entry name" value="FliD"/>
</dbReference>
<dbReference type="Pfam" id="PF07195">
    <property type="entry name" value="FliD_C"/>
    <property type="match status" value="1"/>
</dbReference>
<protein>
    <recommendedName>
        <fullName evidence="5">Flagellar hook-associated protein 2</fullName>
        <shortName evidence="5">HAP2</shortName>
    </recommendedName>
    <alternativeName>
        <fullName evidence="5">Flagellar cap protein</fullName>
    </alternativeName>
</protein>
<gene>
    <name evidence="8" type="ORF">FHR87_002554</name>
</gene>
<dbReference type="Proteomes" id="UP000549250">
    <property type="component" value="Unassembled WGS sequence"/>
</dbReference>
<organism evidence="8 9">
    <name type="scientific">Azomonas macrocytogenes</name>
    <name type="common">Azotobacter macrocytogenes</name>
    <dbReference type="NCBI Taxonomy" id="69962"/>
    <lineage>
        <taxon>Bacteria</taxon>
        <taxon>Pseudomonadati</taxon>
        <taxon>Pseudomonadota</taxon>
        <taxon>Gammaproteobacteria</taxon>
        <taxon>Pseudomonadales</taxon>
        <taxon>Pseudomonadaceae</taxon>
        <taxon>Azomonas</taxon>
    </lineage>
</organism>
<dbReference type="EMBL" id="JACHXI010000012">
    <property type="protein sequence ID" value="MBB3104142.1"/>
    <property type="molecule type" value="Genomic_DNA"/>
</dbReference>
<proteinExistence type="inferred from homology"/>
<evidence type="ECO:0000256" key="3">
    <source>
        <dbReference type="ARBA" id="ARBA00023054"/>
    </source>
</evidence>
<feature type="domain" description="Flagellar hook-associated protein 2 N-terminal" evidence="6">
    <location>
        <begin position="11"/>
        <end position="108"/>
    </location>
</feature>
<sequence>MAVSSITGLGSGMDIDKLVSATADAEKAPKQAQIDRLTNQTKTTLTAVGTLKSALETFEASLSSLKATSGSFASLSASSADPKVASVSVGKGAVAGSYKLEVTSLASGSKVASASMSGGSSTTFASGGSLNIAIGNASYDVAVNAGASLTDIRDTINARLSSAAGISANIVNDANGSRLVLSSETTGADTDLYVTGSGDLAALNINVDAAGNHSLTQQSGTGAGYITKASNAAFTLDGLAMSTATNTTTALSGLSIKLEGTGSSTVSVAANTDGLKTSVESFVTAYNTLITVTNALTKVSASDDGSSTNAAALAGDASVRTLLNSVRSALVQPSSDSGGLSILSQLGVSTSRDGTLAIDDDKLSSSLAEHYQDVQAFFSGDKGLIKRLGDVTSVYTGSGGLIQMRENSLETTQTSLTKQQEDLNRRIDTLTTSLYSKYNKMDSLVSQLTATSNSIMTTLNALNKKDDD</sequence>
<evidence type="ECO:0000313" key="9">
    <source>
        <dbReference type="Proteomes" id="UP000549250"/>
    </source>
</evidence>
<keyword evidence="8" id="KW-0282">Flagellum</keyword>
<dbReference type="GO" id="GO:0007155">
    <property type="term" value="P:cell adhesion"/>
    <property type="evidence" value="ECO:0007669"/>
    <property type="project" value="InterPro"/>
</dbReference>
<reference evidence="8 9" key="1">
    <citation type="submission" date="2020-08" db="EMBL/GenBank/DDBJ databases">
        <title>Genomic Encyclopedia of Type Strains, Phase III (KMG-III): the genomes of soil and plant-associated and newly described type strains.</title>
        <authorList>
            <person name="Whitman W."/>
        </authorList>
    </citation>
    <scope>NUCLEOTIDE SEQUENCE [LARGE SCALE GENOMIC DNA]</scope>
    <source>
        <strain evidence="8 9">CECT 4462</strain>
    </source>
</reference>
<keyword evidence="3" id="KW-0175">Coiled coil</keyword>
<dbReference type="PANTHER" id="PTHR30288">
    <property type="entry name" value="FLAGELLAR CAP/ASSEMBLY PROTEIN FLID"/>
    <property type="match status" value="1"/>
</dbReference>
<dbReference type="InterPro" id="IPR003481">
    <property type="entry name" value="FliD_N"/>
</dbReference>
<dbReference type="PANTHER" id="PTHR30288:SF0">
    <property type="entry name" value="FLAGELLAR HOOK-ASSOCIATED PROTEIN 2"/>
    <property type="match status" value="1"/>
</dbReference>
<name>A0A839T402_AZOMA</name>
<evidence type="ECO:0000256" key="4">
    <source>
        <dbReference type="ARBA" id="ARBA00023143"/>
    </source>
</evidence>
<comment type="similarity">
    <text evidence="1 5">Belongs to the FliD family.</text>
</comment>
<keyword evidence="4 5" id="KW-0975">Bacterial flagellum</keyword>
<comment type="function">
    <text evidence="5">Required for morphogenesis and for the elongation of the flagellar filament by facilitating polymerization of the flagellin monomers at the tip of growing filament. Forms a capping structure, which prevents flagellin subunits (transported through the central channel of the flagellum) from leaking out without polymerization at the distal end.</text>
</comment>
<comment type="subunit">
    <text evidence="2 5">Homopentamer.</text>
</comment>
<comment type="subcellular location">
    <subcellularLocation>
        <location evidence="5">Secreted</location>
    </subcellularLocation>
    <subcellularLocation>
        <location evidence="5">Bacterial flagellum</location>
    </subcellularLocation>
</comment>
<evidence type="ECO:0000256" key="2">
    <source>
        <dbReference type="ARBA" id="ARBA00011255"/>
    </source>
</evidence>
<keyword evidence="5" id="KW-0964">Secreted</keyword>
<accession>A0A839T402</accession>
<evidence type="ECO:0000313" key="8">
    <source>
        <dbReference type="EMBL" id="MBB3104142.1"/>
    </source>
</evidence>
<dbReference type="InterPro" id="IPR010809">
    <property type="entry name" value="FliD_C"/>
</dbReference>
<comment type="caution">
    <text evidence="8">The sequence shown here is derived from an EMBL/GenBank/DDBJ whole genome shotgun (WGS) entry which is preliminary data.</text>
</comment>
<dbReference type="GO" id="GO:0071973">
    <property type="term" value="P:bacterial-type flagellum-dependent cell motility"/>
    <property type="evidence" value="ECO:0007669"/>
    <property type="project" value="TreeGrafter"/>
</dbReference>
<dbReference type="Pfam" id="PF02465">
    <property type="entry name" value="FliD_N"/>
    <property type="match status" value="1"/>
</dbReference>
<evidence type="ECO:0000256" key="1">
    <source>
        <dbReference type="ARBA" id="ARBA00009764"/>
    </source>
</evidence>
<feature type="domain" description="Flagellar hook-associated protein 2 C-terminal" evidence="7">
    <location>
        <begin position="229"/>
        <end position="449"/>
    </location>
</feature>
<keyword evidence="8" id="KW-0966">Cell projection</keyword>
<dbReference type="AlphaFoldDB" id="A0A839T402"/>
<evidence type="ECO:0000259" key="6">
    <source>
        <dbReference type="Pfam" id="PF02465"/>
    </source>
</evidence>
<dbReference type="GO" id="GO:0009421">
    <property type="term" value="C:bacterial-type flagellum filament cap"/>
    <property type="evidence" value="ECO:0007669"/>
    <property type="project" value="InterPro"/>
</dbReference>
<keyword evidence="9" id="KW-1185">Reference proteome</keyword>
<dbReference type="RefSeq" id="WP_183167033.1">
    <property type="nucleotide sequence ID" value="NZ_JACHXI010000012.1"/>
</dbReference>
<dbReference type="GO" id="GO:0005576">
    <property type="term" value="C:extracellular region"/>
    <property type="evidence" value="ECO:0007669"/>
    <property type="project" value="UniProtKB-SubCell"/>
</dbReference>
<evidence type="ECO:0000259" key="7">
    <source>
        <dbReference type="Pfam" id="PF07195"/>
    </source>
</evidence>
<keyword evidence="8" id="KW-0969">Cilium</keyword>
<dbReference type="GO" id="GO:0009424">
    <property type="term" value="C:bacterial-type flagellum hook"/>
    <property type="evidence" value="ECO:0007669"/>
    <property type="project" value="UniProtKB-UniRule"/>
</dbReference>